<gene>
    <name evidence="3" type="ORF">B0A55_05619</name>
</gene>
<proteinExistence type="predicted"/>
<feature type="region of interest" description="Disordered" evidence="1">
    <location>
        <begin position="52"/>
        <end position="76"/>
    </location>
</feature>
<organism evidence="3 4">
    <name type="scientific">Friedmanniomyces simplex</name>
    <dbReference type="NCBI Taxonomy" id="329884"/>
    <lineage>
        <taxon>Eukaryota</taxon>
        <taxon>Fungi</taxon>
        <taxon>Dikarya</taxon>
        <taxon>Ascomycota</taxon>
        <taxon>Pezizomycotina</taxon>
        <taxon>Dothideomycetes</taxon>
        <taxon>Dothideomycetidae</taxon>
        <taxon>Mycosphaerellales</taxon>
        <taxon>Teratosphaeriaceae</taxon>
        <taxon>Friedmanniomyces</taxon>
    </lineage>
</organism>
<evidence type="ECO:0000256" key="2">
    <source>
        <dbReference type="SAM" id="Phobius"/>
    </source>
</evidence>
<protein>
    <recommendedName>
        <fullName evidence="5">DUF1772-domain-containing protein</fullName>
    </recommendedName>
</protein>
<evidence type="ECO:0000313" key="4">
    <source>
        <dbReference type="Proteomes" id="UP000309340"/>
    </source>
</evidence>
<feature type="transmembrane region" description="Helical" evidence="2">
    <location>
        <begin position="20"/>
        <end position="47"/>
    </location>
</feature>
<dbReference type="OrthoDB" id="3644822at2759"/>
<name>A0A4U0XCX2_9PEZI</name>
<keyword evidence="2" id="KW-0812">Transmembrane</keyword>
<accession>A0A4U0XCX2</accession>
<feature type="transmembrane region" description="Helical" evidence="2">
    <location>
        <begin position="150"/>
        <end position="169"/>
    </location>
</feature>
<dbReference type="Pfam" id="PF08592">
    <property type="entry name" value="Anthrone_oxy"/>
    <property type="match status" value="1"/>
</dbReference>
<dbReference type="EMBL" id="NAJQ01000254">
    <property type="protein sequence ID" value="TKA73686.1"/>
    <property type="molecule type" value="Genomic_DNA"/>
</dbReference>
<evidence type="ECO:0000313" key="3">
    <source>
        <dbReference type="EMBL" id="TKA73686.1"/>
    </source>
</evidence>
<sequence>MFVNSTAGLLRIATLLGLKGFAVGSCLFIAGSMVTTSAQFVPALLLASQQKDTKSSSSRSESGRLTPAATSASESKQMNLNPAAALKGSLDTSALSAGSGYKVAALQFSLMSKTAFATQVPFELLTIVASGFLAYHYRSSSLPASIWGKWAAMAGLMTAVFPLTGGMMVPIDHKIARIAGEEPPVEPYEDAPPDREMDRGNTENFIKQWGALNTIRAGLVAAAGGVGLWSLLE</sequence>
<evidence type="ECO:0000256" key="1">
    <source>
        <dbReference type="SAM" id="MobiDB-lite"/>
    </source>
</evidence>
<keyword evidence="4" id="KW-1185">Reference proteome</keyword>
<evidence type="ECO:0008006" key="5">
    <source>
        <dbReference type="Google" id="ProtNLM"/>
    </source>
</evidence>
<keyword evidence="2" id="KW-0472">Membrane</keyword>
<dbReference type="AlphaFoldDB" id="A0A4U0XCX2"/>
<dbReference type="InterPro" id="IPR013901">
    <property type="entry name" value="Anthrone_oxy"/>
</dbReference>
<feature type="transmembrane region" description="Helical" evidence="2">
    <location>
        <begin position="120"/>
        <end position="138"/>
    </location>
</feature>
<comment type="caution">
    <text evidence="3">The sequence shown here is derived from an EMBL/GenBank/DDBJ whole genome shotgun (WGS) entry which is preliminary data.</text>
</comment>
<reference evidence="3 4" key="1">
    <citation type="submission" date="2017-03" db="EMBL/GenBank/DDBJ databases">
        <title>Genomes of endolithic fungi from Antarctica.</title>
        <authorList>
            <person name="Coleine C."/>
            <person name="Masonjones S."/>
            <person name="Stajich J.E."/>
        </authorList>
    </citation>
    <scope>NUCLEOTIDE SEQUENCE [LARGE SCALE GENOMIC DNA]</scope>
    <source>
        <strain evidence="3 4">CCFEE 5184</strain>
    </source>
</reference>
<keyword evidence="2" id="KW-1133">Transmembrane helix</keyword>
<dbReference type="Proteomes" id="UP000309340">
    <property type="component" value="Unassembled WGS sequence"/>
</dbReference>